<keyword evidence="4 8" id="KW-0472">Membrane</keyword>
<comment type="subcellular location">
    <subcellularLocation>
        <location evidence="2 8">Cell outer membrane</location>
        <topology evidence="2 8">Lipid-anchor</topology>
    </subcellularLocation>
</comment>
<feature type="signal peptide" evidence="8">
    <location>
        <begin position="1"/>
        <end position="23"/>
    </location>
</feature>
<keyword evidence="11" id="KW-1185">Reference proteome</keyword>
<keyword evidence="7 8" id="KW-0449">Lipoprotein</keyword>
<feature type="region of interest" description="Disordered" evidence="9">
    <location>
        <begin position="374"/>
        <end position="403"/>
    </location>
</feature>
<reference evidence="10 11" key="1">
    <citation type="submission" date="2018-01" db="EMBL/GenBank/DDBJ databases">
        <title>Genome sequence of Borrelia tachyglossi.</title>
        <authorList>
            <person name="Gofton A.W."/>
        </authorList>
    </citation>
    <scope>NUCLEOTIDE SEQUENCE [LARGE SCALE GENOMIC DNA]</scope>
    <source>
        <strain evidence="10 11">Bc-F10-1268</strain>
        <plasmid evidence="10 11">pl25</plasmid>
    </source>
</reference>
<evidence type="ECO:0000256" key="6">
    <source>
        <dbReference type="ARBA" id="ARBA00023237"/>
    </source>
</evidence>
<evidence type="ECO:0000256" key="5">
    <source>
        <dbReference type="ARBA" id="ARBA00023139"/>
    </source>
</evidence>
<dbReference type="PROSITE" id="PS51257">
    <property type="entry name" value="PROKAR_LIPOPROTEIN"/>
    <property type="match status" value="1"/>
</dbReference>
<dbReference type="SUPFAM" id="SSF74748">
    <property type="entry name" value="Variable surface antigen VlsE"/>
    <property type="match status" value="1"/>
</dbReference>
<evidence type="ECO:0000256" key="7">
    <source>
        <dbReference type="ARBA" id="ARBA00023288"/>
    </source>
</evidence>
<sequence length="403" mass="41586">MKKNTLSAIFITLFLLISCNNNAESEGAVSGSDNSQSKFLSSLVDLGNNFSKALITFSEEVAKVLGLTKKIDAKATKGAVGTQVVAIAEALMKLAKEIEAVVAKTLGSPESKAGAVAKVEAVAGRLMELSKKVGGTIGDTGELVEDKEAGKKIEADGTEVKEIASAIKSFVELVFPDAKRSDGKSKIVAGEGLADTPMALFITDATEVKKADEVKAMYVATSANGANAAQAIVGKATGEGILKAIAEATGGTQGIEIGKDGEKDKVKKAEVEKVAGADAVSLAGGGIKLGKDVEAKKTIDMTEAKDVEIDNDVFAAAVTLRALSEKGKFNAIGAKKEVGEVAAQAVKKFLGEIVSTIKSFVDKETKEVQKNIAAAKAAGSKEDDSTKVDADKTAVGEKTKKTK</sequence>
<evidence type="ECO:0000256" key="2">
    <source>
        <dbReference type="ARBA" id="ARBA00004459"/>
    </source>
</evidence>
<feature type="chain" id="PRO_5016487708" description="Variable large protein" evidence="8">
    <location>
        <begin position="24"/>
        <end position="403"/>
    </location>
</feature>
<evidence type="ECO:0000256" key="1">
    <source>
        <dbReference type="ARBA" id="ARBA00003932"/>
    </source>
</evidence>
<evidence type="ECO:0000256" key="4">
    <source>
        <dbReference type="ARBA" id="ARBA00023136"/>
    </source>
</evidence>
<accession>A0A2S1LYM5</accession>
<dbReference type="AlphaFoldDB" id="A0A2S1LYM5"/>
<name>A0A2S1LYM5_9SPIR</name>
<comment type="function">
    <text evidence="1 8">The Vlp and Vsp proteins are antigenically distinct proteins, only one vlp or vsp gene is transcriptionally active at any one time. Switching between these genes is a mechanism of host immune response evasion.</text>
</comment>
<dbReference type="Pfam" id="PF00921">
    <property type="entry name" value="Lipoprotein_2"/>
    <property type="match status" value="1"/>
</dbReference>
<evidence type="ECO:0000256" key="3">
    <source>
        <dbReference type="ARBA" id="ARBA00022729"/>
    </source>
</evidence>
<dbReference type="GO" id="GO:0009279">
    <property type="term" value="C:cell outer membrane"/>
    <property type="evidence" value="ECO:0007669"/>
    <property type="project" value="UniProtKB-SubCell"/>
</dbReference>
<feature type="compositionally biased region" description="Basic and acidic residues" evidence="9">
    <location>
        <begin position="379"/>
        <end position="403"/>
    </location>
</feature>
<geneLocation type="plasmid" evidence="10 11">
    <name>pl25</name>
</geneLocation>
<dbReference type="InterPro" id="IPR000680">
    <property type="entry name" value="Borrelia_lipo"/>
</dbReference>
<organism evidence="10 11">
    <name type="scientific">Candidatus Borreliella tachyglossi</name>
    <dbReference type="NCBI Taxonomy" id="1964448"/>
    <lineage>
        <taxon>Bacteria</taxon>
        <taxon>Pseudomonadati</taxon>
        <taxon>Spirochaetota</taxon>
        <taxon>Spirochaetia</taxon>
        <taxon>Spirochaetales</taxon>
        <taxon>Borreliaceae</taxon>
        <taxon>Borreliella</taxon>
    </lineage>
</organism>
<evidence type="ECO:0000256" key="8">
    <source>
        <dbReference type="RuleBase" id="RU363105"/>
    </source>
</evidence>
<keyword evidence="6 8" id="KW-0998">Cell outer membrane</keyword>
<keyword evidence="10" id="KW-0614">Plasmid</keyword>
<dbReference type="EMBL" id="CP025788">
    <property type="protein sequence ID" value="AWG43386.1"/>
    <property type="molecule type" value="Genomic_DNA"/>
</dbReference>
<dbReference type="OrthoDB" id="352157at2"/>
<keyword evidence="5 8" id="KW-0564">Palmitate</keyword>
<gene>
    <name evidence="10" type="ORF">CR532_05175</name>
</gene>
<protein>
    <recommendedName>
        <fullName evidence="8">Variable large protein</fullName>
    </recommendedName>
</protein>
<keyword evidence="3 8" id="KW-0732">Signal</keyword>
<proteinExistence type="predicted"/>
<evidence type="ECO:0000313" key="10">
    <source>
        <dbReference type="EMBL" id="AWG43386.1"/>
    </source>
</evidence>
<dbReference type="Proteomes" id="UP000244655">
    <property type="component" value="Plasmid pl25"/>
</dbReference>
<evidence type="ECO:0000313" key="11">
    <source>
        <dbReference type="Proteomes" id="UP000244655"/>
    </source>
</evidence>
<dbReference type="RefSeq" id="WP_108729783.1">
    <property type="nucleotide sequence ID" value="NZ_CP025788.1"/>
</dbReference>
<evidence type="ECO:0000256" key="9">
    <source>
        <dbReference type="SAM" id="MobiDB-lite"/>
    </source>
</evidence>